<dbReference type="EC" id="2.5.1.147" evidence="6"/>
<feature type="binding site" evidence="16">
    <location>
        <position position="78"/>
    </location>
    <ligand>
        <name>[4Fe-4S] cluster</name>
        <dbReference type="ChEBI" id="CHEBI:49883"/>
        <note>4Fe-4S-S-AdoMet</note>
    </ligand>
</feature>
<evidence type="ECO:0000313" key="21">
    <source>
        <dbReference type="Proteomes" id="UP000787472"/>
    </source>
</evidence>
<dbReference type="Proteomes" id="UP000787472">
    <property type="component" value="Unassembled WGS sequence"/>
</dbReference>
<comment type="catalytic activity">
    <reaction evidence="15">
        <text>5-amino-5-(4-hydroxybenzyl)-6-(D-ribitylimino)-5,6-dihydrouracil + S-adenosyl-L-methionine = 7,8-didemethyl-8-hydroxy-5-deazariboflavin + 5'-deoxyadenosine + L-methionine + NH4(+) + H(+)</text>
        <dbReference type="Rhea" id="RHEA:55204"/>
        <dbReference type="ChEBI" id="CHEBI:15378"/>
        <dbReference type="ChEBI" id="CHEBI:17319"/>
        <dbReference type="ChEBI" id="CHEBI:28938"/>
        <dbReference type="ChEBI" id="CHEBI:57844"/>
        <dbReference type="ChEBI" id="CHEBI:59789"/>
        <dbReference type="ChEBI" id="CHEBI:59904"/>
        <dbReference type="ChEBI" id="CHEBI:85936"/>
        <dbReference type="EC" id="4.3.1.32"/>
    </reaction>
</comment>
<name>A0A9E5JWJ2_9GAMM</name>
<evidence type="ECO:0000256" key="10">
    <source>
        <dbReference type="ARBA" id="ARBA00022691"/>
    </source>
</evidence>
<dbReference type="FunFam" id="3.20.20.70:FF:000134">
    <property type="entry name" value="7,8-didemethyl-8-hydroxy-5-deazariboflavin synthase"/>
    <property type="match status" value="1"/>
</dbReference>
<evidence type="ECO:0000256" key="18">
    <source>
        <dbReference type="SAM" id="MobiDB-lite"/>
    </source>
</evidence>
<evidence type="ECO:0000256" key="4">
    <source>
        <dbReference type="ARBA" id="ARBA00010826"/>
    </source>
</evidence>
<dbReference type="RefSeq" id="WP_167185663.1">
    <property type="nucleotide sequence ID" value="NZ_JAAONZ010000006.1"/>
</dbReference>
<comment type="caution">
    <text evidence="20">The sequence shown here is derived from an EMBL/GenBank/DDBJ whole genome shotgun (WGS) entry which is preliminary data.</text>
</comment>
<keyword evidence="9 20" id="KW-0808">Transferase</keyword>
<keyword evidence="8 16" id="KW-0004">4Fe-4S</keyword>
<evidence type="ECO:0000256" key="6">
    <source>
        <dbReference type="ARBA" id="ARBA00012289"/>
    </source>
</evidence>
<gene>
    <name evidence="20" type="primary">cofH</name>
    <name evidence="20" type="ORF">G8770_10020</name>
</gene>
<dbReference type="InterPro" id="IPR045567">
    <property type="entry name" value="CofH/MnqC-like_C"/>
</dbReference>
<evidence type="ECO:0000256" key="9">
    <source>
        <dbReference type="ARBA" id="ARBA00022679"/>
    </source>
</evidence>
<dbReference type="PIRSF" id="PIRSF004762">
    <property type="entry name" value="CHP00423"/>
    <property type="match status" value="1"/>
</dbReference>
<feature type="binding site" evidence="17">
    <location>
        <position position="80"/>
    </location>
    <ligand>
        <name>S-adenosyl-L-methionine</name>
        <dbReference type="ChEBI" id="CHEBI:59789"/>
    </ligand>
</feature>
<dbReference type="SFLD" id="SFLDG01388">
    <property type="entry name" value="7_8-didemethyl-8-hydroxy-5-dea"/>
    <property type="match status" value="1"/>
</dbReference>
<proteinExistence type="inferred from homology"/>
<evidence type="ECO:0000256" key="11">
    <source>
        <dbReference type="ARBA" id="ARBA00022723"/>
    </source>
</evidence>
<keyword evidence="12 16" id="KW-0408">Iron</keyword>
<feature type="domain" description="Radical SAM core" evidence="19">
    <location>
        <begin position="60"/>
        <end position="293"/>
    </location>
</feature>
<dbReference type="Gene3D" id="3.20.20.70">
    <property type="entry name" value="Aldolase class I"/>
    <property type="match status" value="1"/>
</dbReference>
<evidence type="ECO:0000256" key="7">
    <source>
        <dbReference type="ARBA" id="ARBA00022220"/>
    </source>
</evidence>
<dbReference type="NCBIfam" id="TIGR03551">
    <property type="entry name" value="F420_cofH"/>
    <property type="match status" value="1"/>
</dbReference>
<keyword evidence="10 16" id="KW-0949">S-adenosyl-L-methionine</keyword>
<evidence type="ECO:0000256" key="3">
    <source>
        <dbReference type="ARBA" id="ARBA00010051"/>
    </source>
</evidence>
<organism evidence="20 21">
    <name type="scientific">Pseudomaricurvus hydrocarbonicus</name>
    <dbReference type="NCBI Taxonomy" id="1470433"/>
    <lineage>
        <taxon>Bacteria</taxon>
        <taxon>Pseudomonadati</taxon>
        <taxon>Pseudomonadota</taxon>
        <taxon>Gammaproteobacteria</taxon>
        <taxon>Cellvibrionales</taxon>
        <taxon>Cellvibrionaceae</taxon>
        <taxon>Pseudomaricurvus</taxon>
    </lineage>
</organism>
<evidence type="ECO:0000256" key="16">
    <source>
        <dbReference type="PIRSR" id="PIRSR004762-1"/>
    </source>
</evidence>
<comment type="similarity">
    <text evidence="4">In the N-terminal section; belongs to the radical SAM superfamily. CofG family.</text>
</comment>
<dbReference type="NCBIfam" id="TIGR00423">
    <property type="entry name" value="CofH family radical SAM protein"/>
    <property type="match status" value="1"/>
</dbReference>
<keyword evidence="13 16" id="KW-0411">Iron-sulfur</keyword>
<comment type="cofactor">
    <cofactor evidence="16">
        <name>[4Fe-4S] cluster</name>
        <dbReference type="ChEBI" id="CHEBI:49883"/>
    </cofactor>
    <text evidence="16">Binds 1 [4Fe-4S] cluster. The cluster is coordinated with 3 cysteines and an exchangeable S-adenosyl-L-methionine.</text>
</comment>
<dbReference type="SFLD" id="SFLDF00343">
    <property type="entry name" value="aminofutalosine_synthase_(mqnE"/>
    <property type="match status" value="1"/>
</dbReference>
<dbReference type="GO" id="GO:0046872">
    <property type="term" value="F:metal ion binding"/>
    <property type="evidence" value="ECO:0007669"/>
    <property type="project" value="UniProtKB-KW"/>
</dbReference>
<feature type="binding site" evidence="17">
    <location>
        <position position="304"/>
    </location>
    <ligand>
        <name>(3R)-3-methyl-D-ornithine</name>
        <dbReference type="ChEBI" id="CHEBI:64642"/>
    </ligand>
</feature>
<dbReference type="CDD" id="cd01335">
    <property type="entry name" value="Radical_SAM"/>
    <property type="match status" value="1"/>
</dbReference>
<dbReference type="PANTHER" id="PTHR43076">
    <property type="entry name" value="FO SYNTHASE (COFH)"/>
    <property type="match status" value="1"/>
</dbReference>
<protein>
    <recommendedName>
        <fullName evidence="7">FO synthase</fullName>
        <ecNumber evidence="6">2.5.1.147</ecNumber>
        <ecNumber evidence="5">4.3.1.32</ecNumber>
    </recommendedName>
</protein>
<comment type="pathway">
    <text evidence="2">Cofactor biosynthesis; coenzyme F0 biosynthesis.</text>
</comment>
<dbReference type="InterPro" id="IPR013785">
    <property type="entry name" value="Aldolase_TIM"/>
</dbReference>
<dbReference type="SUPFAM" id="SSF102114">
    <property type="entry name" value="Radical SAM enzymes"/>
    <property type="match status" value="1"/>
</dbReference>
<accession>A0A9E5JWJ2</accession>
<keyword evidence="11" id="KW-0479">Metal-binding</keyword>
<reference evidence="20" key="1">
    <citation type="submission" date="2020-03" db="EMBL/GenBank/DDBJ databases">
        <authorList>
            <person name="Guo F."/>
        </authorList>
    </citation>
    <scope>NUCLEOTIDE SEQUENCE</scope>
    <source>
        <strain evidence="20">JCM 30134</strain>
    </source>
</reference>
<evidence type="ECO:0000256" key="5">
    <source>
        <dbReference type="ARBA" id="ARBA00012126"/>
    </source>
</evidence>
<dbReference type="EC" id="4.3.1.32" evidence="5"/>
<dbReference type="InterPro" id="IPR007197">
    <property type="entry name" value="rSAM"/>
</dbReference>
<dbReference type="EMBL" id="JAAONZ010000006">
    <property type="protein sequence ID" value="NHO65876.1"/>
    <property type="molecule type" value="Genomic_DNA"/>
</dbReference>
<dbReference type="PROSITE" id="PS51918">
    <property type="entry name" value="RADICAL_SAM"/>
    <property type="match status" value="1"/>
</dbReference>
<dbReference type="InterPro" id="IPR019940">
    <property type="entry name" value="CofH_family"/>
</dbReference>
<evidence type="ECO:0000256" key="12">
    <source>
        <dbReference type="ARBA" id="ARBA00023004"/>
    </source>
</evidence>
<dbReference type="AlphaFoldDB" id="A0A9E5JWJ2"/>
<evidence type="ECO:0000256" key="8">
    <source>
        <dbReference type="ARBA" id="ARBA00022485"/>
    </source>
</evidence>
<dbReference type="InterPro" id="IPR034405">
    <property type="entry name" value="F420"/>
</dbReference>
<dbReference type="NCBIfam" id="NF005609">
    <property type="entry name" value="PRK07360.1"/>
    <property type="match status" value="1"/>
</dbReference>
<feature type="binding site" evidence="16">
    <location>
        <position position="74"/>
    </location>
    <ligand>
        <name>[4Fe-4S] cluster</name>
        <dbReference type="ChEBI" id="CHEBI:49883"/>
        <note>4Fe-4S-S-AdoMet</note>
    </ligand>
</feature>
<dbReference type="PANTHER" id="PTHR43076:SF1">
    <property type="entry name" value="LIPOYL SYNTHASE 2"/>
    <property type="match status" value="1"/>
</dbReference>
<keyword evidence="21" id="KW-1185">Reference proteome</keyword>
<dbReference type="HAMAP" id="MF_01612">
    <property type="entry name" value="FO_synth_sub2"/>
    <property type="match status" value="1"/>
</dbReference>
<dbReference type="GO" id="GO:0051539">
    <property type="term" value="F:4 iron, 4 sulfur cluster binding"/>
    <property type="evidence" value="ECO:0007669"/>
    <property type="project" value="UniProtKB-KW"/>
</dbReference>
<comment type="similarity">
    <text evidence="3">In the C-terminal section; belongs to the radical SAM superfamily. CofH family.</text>
</comment>
<feature type="binding site" evidence="17">
    <location>
        <position position="150"/>
    </location>
    <ligand>
        <name>(3R)-3-methyl-D-ornithine</name>
        <dbReference type="ChEBI" id="CHEBI:64642"/>
    </ligand>
</feature>
<dbReference type="SFLD" id="SFLDG01389">
    <property type="entry name" value="menaquinone_synthsis_involved"/>
    <property type="match status" value="1"/>
</dbReference>
<evidence type="ECO:0000256" key="15">
    <source>
        <dbReference type="ARBA" id="ARBA00048974"/>
    </source>
</evidence>
<dbReference type="SFLD" id="SFLDS00029">
    <property type="entry name" value="Radical_SAM"/>
    <property type="match status" value="2"/>
</dbReference>
<dbReference type="GO" id="GO:0044689">
    <property type="term" value="F:7,8-didemethyl-8-hydroxy-5-deazariboflavin synthase activity"/>
    <property type="evidence" value="ECO:0007669"/>
    <property type="project" value="UniProtKB-EC"/>
</dbReference>
<sequence length="400" mass="44387">MIINLSNIATPIAKILDSVLCGSELTEQDATALLQCDGKELKAVMDVAHSLRLKTNGKTTSYVVTRNINFTNVCYMACRFCNYGKAKDDASAELLSLNEIVARASQAHQRGATEVCIQGGLHPDISPYFYRDIVQAIKNELPELHIHAFSPFEIYYGARKSRTSYVDFLADLKQAGLGSVPGTAAEILDTQVRQRLTKNKLSTQAWLEIIEAAHQVGLASTATMMYGHVDSAHHWADHMVRIRELQKRTGGFTEFVPLGFIHYDSPLYLESTDVRPGPTRREHMAIHAVARILFHGHIDNIQASWVKLGPQLAMESQAYGVNDLGGTLMNESISRAAGALYGQEVTADEMQKMIRSAGYLPRQRTTLYGDAASINEACPDKPLEQRSPWQQQQIPVWEVA</sequence>
<evidence type="ECO:0000256" key="14">
    <source>
        <dbReference type="ARBA" id="ARBA00048468"/>
    </source>
</evidence>
<evidence type="ECO:0000259" key="19">
    <source>
        <dbReference type="PROSITE" id="PS51918"/>
    </source>
</evidence>
<evidence type="ECO:0000313" key="20">
    <source>
        <dbReference type="EMBL" id="NHO65876.1"/>
    </source>
</evidence>
<dbReference type="Pfam" id="PF04055">
    <property type="entry name" value="Radical_SAM"/>
    <property type="match status" value="1"/>
</dbReference>
<comment type="catalytic activity">
    <reaction evidence="14">
        <text>5-amino-6-(D-ribitylamino)uracil + L-tyrosine + S-adenosyl-L-methionine = 5-amino-5-(4-hydroxybenzyl)-6-(D-ribitylimino)-5,6-dihydrouracil + 2-iminoacetate + 5'-deoxyadenosine + L-methionine + H(+)</text>
        <dbReference type="Rhea" id="RHEA:55200"/>
        <dbReference type="ChEBI" id="CHEBI:15378"/>
        <dbReference type="ChEBI" id="CHEBI:15934"/>
        <dbReference type="ChEBI" id="CHEBI:17319"/>
        <dbReference type="ChEBI" id="CHEBI:57844"/>
        <dbReference type="ChEBI" id="CHEBI:58315"/>
        <dbReference type="ChEBI" id="CHEBI:59789"/>
        <dbReference type="ChEBI" id="CHEBI:77846"/>
        <dbReference type="ChEBI" id="CHEBI:85936"/>
        <dbReference type="EC" id="2.5.1.147"/>
    </reaction>
</comment>
<evidence type="ECO:0000256" key="1">
    <source>
        <dbReference type="ARBA" id="ARBA00003692"/>
    </source>
</evidence>
<evidence type="ECO:0000256" key="2">
    <source>
        <dbReference type="ARBA" id="ARBA00004712"/>
    </source>
</evidence>
<evidence type="ECO:0000256" key="17">
    <source>
        <dbReference type="PIRSR" id="PIRSR004762-2"/>
    </source>
</evidence>
<dbReference type="Pfam" id="PF19288">
    <property type="entry name" value="CofH_C"/>
    <property type="match status" value="1"/>
</dbReference>
<dbReference type="SFLD" id="SFLDG01064">
    <property type="entry name" value="F420__menaquinone_cofactor_bio"/>
    <property type="match status" value="2"/>
</dbReference>
<feature type="region of interest" description="Disordered" evidence="18">
    <location>
        <begin position="378"/>
        <end position="400"/>
    </location>
</feature>
<dbReference type="InterPro" id="IPR020050">
    <property type="entry name" value="FO_synthase_su2"/>
</dbReference>
<feature type="binding site" evidence="17">
    <location>
        <position position="186"/>
    </location>
    <ligand>
        <name>S-adenosyl-L-methionine</name>
        <dbReference type="ChEBI" id="CHEBI:59789"/>
    </ligand>
</feature>
<comment type="function">
    <text evidence="1">Catalyzes the radical-mediated synthesis of 7,8-didemethyl-8-hydroxy-5-deazariboflavin (FO) from 5-amino-6-(D-ribitylamino)uracil and L-tyrosine.</text>
</comment>
<dbReference type="InterPro" id="IPR058240">
    <property type="entry name" value="rSAM_sf"/>
</dbReference>
<evidence type="ECO:0000256" key="13">
    <source>
        <dbReference type="ARBA" id="ARBA00023014"/>
    </source>
</evidence>
<feature type="binding site" evidence="16">
    <location>
        <position position="81"/>
    </location>
    <ligand>
        <name>[4Fe-4S] cluster</name>
        <dbReference type="ChEBI" id="CHEBI:49883"/>
        <note>4Fe-4S-S-AdoMet</note>
    </ligand>
</feature>
<dbReference type="GO" id="GO:0141093">
    <property type="term" value="F:5-amino-6-(D-ribitylamino)uracil--L-tyrosine 4-hydroxyphenyl transferase activity"/>
    <property type="evidence" value="ECO:0007669"/>
    <property type="project" value="UniProtKB-EC"/>
</dbReference>